<keyword evidence="6" id="KW-1185">Reference proteome</keyword>
<dbReference type="Proteomes" id="UP001165678">
    <property type="component" value="Unassembled WGS sequence"/>
</dbReference>
<keyword evidence="2" id="KW-0238">DNA-binding</keyword>
<dbReference type="PRINTS" id="PR00035">
    <property type="entry name" value="HTHGNTR"/>
</dbReference>
<dbReference type="InterPro" id="IPR036390">
    <property type="entry name" value="WH_DNA-bd_sf"/>
</dbReference>
<sequence>MADISAWQVKPVANQQSLSGQIAQQLQALICEGQIAVGDKLPTESELCDLFGVSRTAVREAIAHLRSMGLIETRRGVGTRVLRKAPEQAFPARRINATTVEDILHVLELRLTIEPQAAALAARRHTSADAMTLEEAHRAFIAAEGEASLARSEDYLFHHAIIEAAHNPFLLAFYEPLHTGAIPRAQLLDSDVDPVAARQYLAQVGEEHGRILQAILARDEQGARNAMNQHLERATRTYSAYQTR</sequence>
<comment type="caution">
    <text evidence="5">The sequence shown here is derived from an EMBL/GenBank/DDBJ whole genome shotgun (WGS) entry which is preliminary data.</text>
</comment>
<dbReference type="PROSITE" id="PS50949">
    <property type="entry name" value="HTH_GNTR"/>
    <property type="match status" value="1"/>
</dbReference>
<evidence type="ECO:0000256" key="1">
    <source>
        <dbReference type="ARBA" id="ARBA00023015"/>
    </source>
</evidence>
<dbReference type="AlphaFoldDB" id="A0AA41ZH26"/>
<keyword evidence="3" id="KW-0804">Transcription</keyword>
<dbReference type="Pfam" id="PF07729">
    <property type="entry name" value="FCD"/>
    <property type="match status" value="1"/>
</dbReference>
<dbReference type="Pfam" id="PF00392">
    <property type="entry name" value="GntR"/>
    <property type="match status" value="1"/>
</dbReference>
<evidence type="ECO:0000313" key="6">
    <source>
        <dbReference type="Proteomes" id="UP001165678"/>
    </source>
</evidence>
<keyword evidence="1" id="KW-0805">Transcription regulation</keyword>
<dbReference type="GO" id="GO:0003677">
    <property type="term" value="F:DNA binding"/>
    <property type="evidence" value="ECO:0007669"/>
    <property type="project" value="UniProtKB-KW"/>
</dbReference>
<dbReference type="InterPro" id="IPR000524">
    <property type="entry name" value="Tscrpt_reg_HTH_GntR"/>
</dbReference>
<name>A0AA41ZH26_9GAMM</name>
<dbReference type="Gene3D" id="1.10.10.10">
    <property type="entry name" value="Winged helix-like DNA-binding domain superfamily/Winged helix DNA-binding domain"/>
    <property type="match status" value="1"/>
</dbReference>
<dbReference type="EMBL" id="JAPIVE010000002">
    <property type="protein sequence ID" value="MCX2524425.1"/>
    <property type="molecule type" value="Genomic_DNA"/>
</dbReference>
<dbReference type="InterPro" id="IPR011711">
    <property type="entry name" value="GntR_C"/>
</dbReference>
<dbReference type="Gene3D" id="1.20.120.530">
    <property type="entry name" value="GntR ligand-binding domain-like"/>
    <property type="match status" value="1"/>
</dbReference>
<dbReference type="GO" id="GO:0003700">
    <property type="term" value="F:DNA-binding transcription factor activity"/>
    <property type="evidence" value="ECO:0007669"/>
    <property type="project" value="InterPro"/>
</dbReference>
<dbReference type="SUPFAM" id="SSF46785">
    <property type="entry name" value="Winged helix' DNA-binding domain"/>
    <property type="match status" value="1"/>
</dbReference>
<feature type="domain" description="HTH gntR-type" evidence="4">
    <location>
        <begin position="16"/>
        <end position="84"/>
    </location>
</feature>
<dbReference type="InterPro" id="IPR036388">
    <property type="entry name" value="WH-like_DNA-bd_sf"/>
</dbReference>
<evidence type="ECO:0000259" key="4">
    <source>
        <dbReference type="PROSITE" id="PS50949"/>
    </source>
</evidence>
<protein>
    <submittedName>
        <fullName evidence="5">FadR/GntR family transcriptional regulator</fullName>
    </submittedName>
</protein>
<evidence type="ECO:0000313" key="5">
    <source>
        <dbReference type="EMBL" id="MCX2524425.1"/>
    </source>
</evidence>
<dbReference type="CDD" id="cd07377">
    <property type="entry name" value="WHTH_GntR"/>
    <property type="match status" value="1"/>
</dbReference>
<dbReference type="InterPro" id="IPR008920">
    <property type="entry name" value="TF_FadR/GntR_C"/>
</dbReference>
<gene>
    <name evidence="5" type="ORF">OQ287_09235</name>
</gene>
<organism evidence="5 6">
    <name type="scientific">Larsenimonas rhizosphaerae</name>
    <dbReference type="NCBI Taxonomy" id="2944682"/>
    <lineage>
        <taxon>Bacteria</taxon>
        <taxon>Pseudomonadati</taxon>
        <taxon>Pseudomonadota</taxon>
        <taxon>Gammaproteobacteria</taxon>
        <taxon>Oceanospirillales</taxon>
        <taxon>Halomonadaceae</taxon>
        <taxon>Larsenimonas</taxon>
    </lineage>
</organism>
<evidence type="ECO:0000256" key="3">
    <source>
        <dbReference type="ARBA" id="ARBA00023163"/>
    </source>
</evidence>
<dbReference type="SUPFAM" id="SSF48008">
    <property type="entry name" value="GntR ligand-binding domain-like"/>
    <property type="match status" value="1"/>
</dbReference>
<dbReference type="RefSeq" id="WP_265896251.1">
    <property type="nucleotide sequence ID" value="NZ_JAPIVE010000002.1"/>
</dbReference>
<proteinExistence type="predicted"/>
<accession>A0AA41ZH26</accession>
<dbReference type="SMART" id="SM00895">
    <property type="entry name" value="FCD"/>
    <property type="match status" value="1"/>
</dbReference>
<dbReference type="PANTHER" id="PTHR43537:SF5">
    <property type="entry name" value="UXU OPERON TRANSCRIPTIONAL REGULATOR"/>
    <property type="match status" value="1"/>
</dbReference>
<reference evidence="5" key="1">
    <citation type="submission" date="2022-11" db="EMBL/GenBank/DDBJ databases">
        <title>Larsenimonas rhizosphaerae sp. nov., isolated from a tidal mudflat.</title>
        <authorList>
            <person name="Lee S.D."/>
            <person name="Kim I.S."/>
        </authorList>
    </citation>
    <scope>NUCLEOTIDE SEQUENCE</scope>
    <source>
        <strain evidence="5">GH2-1</strain>
    </source>
</reference>
<dbReference type="PANTHER" id="PTHR43537">
    <property type="entry name" value="TRANSCRIPTIONAL REGULATOR, GNTR FAMILY"/>
    <property type="match status" value="1"/>
</dbReference>
<dbReference type="SMART" id="SM00345">
    <property type="entry name" value="HTH_GNTR"/>
    <property type="match status" value="1"/>
</dbReference>
<evidence type="ECO:0000256" key="2">
    <source>
        <dbReference type="ARBA" id="ARBA00023125"/>
    </source>
</evidence>